<organism evidence="1 2">
    <name type="scientific">Eruca vesicaria subsp. sativa</name>
    <name type="common">Garden rocket</name>
    <name type="synonym">Eruca sativa</name>
    <dbReference type="NCBI Taxonomy" id="29727"/>
    <lineage>
        <taxon>Eukaryota</taxon>
        <taxon>Viridiplantae</taxon>
        <taxon>Streptophyta</taxon>
        <taxon>Embryophyta</taxon>
        <taxon>Tracheophyta</taxon>
        <taxon>Spermatophyta</taxon>
        <taxon>Magnoliopsida</taxon>
        <taxon>eudicotyledons</taxon>
        <taxon>Gunneridae</taxon>
        <taxon>Pentapetalae</taxon>
        <taxon>rosids</taxon>
        <taxon>malvids</taxon>
        <taxon>Brassicales</taxon>
        <taxon>Brassicaceae</taxon>
        <taxon>Brassiceae</taxon>
        <taxon>Eruca</taxon>
    </lineage>
</organism>
<dbReference type="Proteomes" id="UP001642260">
    <property type="component" value="Unassembled WGS sequence"/>
</dbReference>
<evidence type="ECO:0000313" key="2">
    <source>
        <dbReference type="Proteomes" id="UP001642260"/>
    </source>
</evidence>
<reference evidence="1 2" key="1">
    <citation type="submission" date="2022-03" db="EMBL/GenBank/DDBJ databases">
        <authorList>
            <person name="Macdonald S."/>
            <person name="Ahmed S."/>
            <person name="Newling K."/>
        </authorList>
    </citation>
    <scope>NUCLEOTIDE SEQUENCE [LARGE SCALE GENOMIC DNA]</scope>
</reference>
<protein>
    <recommendedName>
        <fullName evidence="3">Pentatricopeptide repeat-containing protein</fullName>
    </recommendedName>
</protein>
<evidence type="ECO:0000313" key="1">
    <source>
        <dbReference type="EMBL" id="CAH8319191.1"/>
    </source>
</evidence>
<proteinExistence type="predicted"/>
<name>A0ABC8J9M0_ERUVS</name>
<evidence type="ECO:0008006" key="3">
    <source>
        <dbReference type="Google" id="ProtNLM"/>
    </source>
</evidence>
<dbReference type="AlphaFoldDB" id="A0ABC8J9M0"/>
<keyword evidence="2" id="KW-1185">Reference proteome</keyword>
<gene>
    <name evidence="1" type="ORF">ERUC_LOCUS8404</name>
</gene>
<dbReference type="EMBL" id="CAKOAT010088155">
    <property type="protein sequence ID" value="CAH8319191.1"/>
    <property type="molecule type" value="Genomic_DNA"/>
</dbReference>
<sequence length="100" mass="11688">MDAYFQNKSYEEALDLFAKMETKEGRKRISRTGHSLSIYSCQVKSVARLPSFASLMKKRRVKNEPQVNQAIRYSPESPYFAGAYHLVDEEHRENNLIYHS</sequence>
<accession>A0ABC8J9M0</accession>
<comment type="caution">
    <text evidence="1">The sequence shown here is derived from an EMBL/GenBank/DDBJ whole genome shotgun (WGS) entry which is preliminary data.</text>
</comment>